<feature type="region of interest" description="Disordered" evidence="1">
    <location>
        <begin position="874"/>
        <end position="916"/>
    </location>
</feature>
<keyword evidence="3" id="KW-1185">Reference proteome</keyword>
<evidence type="ECO:0000313" key="3">
    <source>
        <dbReference type="Proteomes" id="UP001165080"/>
    </source>
</evidence>
<evidence type="ECO:0000313" key="2">
    <source>
        <dbReference type="EMBL" id="GLC49400.1"/>
    </source>
</evidence>
<dbReference type="OrthoDB" id="10459880at2759"/>
<feature type="compositionally biased region" description="Pro residues" evidence="1">
    <location>
        <begin position="444"/>
        <end position="459"/>
    </location>
</feature>
<feature type="region of interest" description="Disordered" evidence="1">
    <location>
        <begin position="641"/>
        <end position="715"/>
    </location>
</feature>
<feature type="compositionally biased region" description="Gly residues" evidence="1">
    <location>
        <begin position="353"/>
        <end position="371"/>
    </location>
</feature>
<sequence>MAVGVRSNSPADRLMKGVRRCVRYPSSDAALVRGSTSPRQERLSKDDGDSFTILTHVQRQLVQKSFQTHAFEAKIKAKDRDDEHATTANEVLQQALRIHAASVASLHVDGLPSADDYRNRLPKRSLGRFQYEDLTRMPQALTAESPTEAFTTTAADAASDAPSPRQRSQSQLQLRQPSWRNRQTAQTHRGGGGGVSSSSPSSTATGDGNVSGSTVDGADSAAFARGELSPLRGSSWRQRRSKAAAQILRAASGGIGGAGVSLTQHNRPPPCQGSGGRGSSGAQHVFGADGGGAGAEAAPGCAPLLHRTDSALRRADRMLQALREFHGASAVAAVGGAGPALPFIQAKHRHAPGGAGAGRGSVVLGGKGGSRSGYVPRQTGQAADQDYLIGATASAAGPSSKSPGRRPPPPQQQHPYFPQQHLRSRSPYGPQVIFRSMDSIPCAAPAPPPAPAPAPPAPAPAADADADATRVPVTHDGGDFRPPVRTGSGLSFNAALWNRPSPPLPPSRESASIAAALRPTATSGDGHPGGAPPPPPPRHGRSRRASSATNDGEDLAGGGGGTAAATSLLSIPMAPATEQLFTRICRSTARPVPQQNWVPVFEAPLPAAAASSVFTAASCGASPYAARGLSAGTDGGVGPGGGSAVGCGTRPPIAPPAQRPPSAAPLQSRAASPGAVRLPPIPDTADGQHNSAAPAGAQEQRAQRRGRTRPSLSWSVAEGAATAAFVQRARQIAPPSDAATEAAAPQRPAQGELTAAAAAGPASRPHAAAGAPSASGAAGEQQQQQPESSFRRANRERSVSTDGGMLRREGAATLAAAARVELVGAAGAADRGGMGGFLRRGEARGGGGGFASPRAKPRRAGVLGGGAGFGIVGRGGGGGGGVGPGGRGGGPGGSPSIMTRMRKALGSIWPRSPGAP</sequence>
<protein>
    <submittedName>
        <fullName evidence="2">Uncharacterized protein</fullName>
    </submittedName>
</protein>
<feature type="region of interest" description="Disordered" evidence="1">
    <location>
        <begin position="519"/>
        <end position="563"/>
    </location>
</feature>
<feature type="compositionally biased region" description="Polar residues" evidence="1">
    <location>
        <begin position="203"/>
        <end position="214"/>
    </location>
</feature>
<dbReference type="Proteomes" id="UP001165080">
    <property type="component" value="Unassembled WGS sequence"/>
</dbReference>
<proteinExistence type="predicted"/>
<feature type="region of interest" description="Disordered" evidence="1">
    <location>
        <begin position="439"/>
        <end position="486"/>
    </location>
</feature>
<feature type="region of interest" description="Disordered" evidence="1">
    <location>
        <begin position="258"/>
        <end position="293"/>
    </location>
</feature>
<dbReference type="AlphaFoldDB" id="A0A9W6BCT7"/>
<feature type="compositionally biased region" description="Basic and acidic residues" evidence="1">
    <location>
        <begin position="789"/>
        <end position="806"/>
    </location>
</feature>
<feature type="compositionally biased region" description="Pro residues" evidence="1">
    <location>
        <begin position="652"/>
        <end position="663"/>
    </location>
</feature>
<feature type="compositionally biased region" description="Low complexity" evidence="1">
    <location>
        <begin position="153"/>
        <end position="178"/>
    </location>
</feature>
<feature type="region of interest" description="Disordered" evidence="1">
    <location>
        <begin position="393"/>
        <end position="426"/>
    </location>
</feature>
<dbReference type="EMBL" id="BRXU01000002">
    <property type="protein sequence ID" value="GLC49400.1"/>
    <property type="molecule type" value="Genomic_DNA"/>
</dbReference>
<feature type="region of interest" description="Disordered" evidence="1">
    <location>
        <begin position="352"/>
        <end position="380"/>
    </location>
</feature>
<comment type="caution">
    <text evidence="2">The sequence shown here is derived from an EMBL/GenBank/DDBJ whole genome shotgun (WGS) entry which is preliminary data.</text>
</comment>
<feature type="compositionally biased region" description="Low complexity" evidence="1">
    <location>
        <begin position="733"/>
        <end position="788"/>
    </location>
</feature>
<name>A0A9W6BCT7_9CHLO</name>
<feature type="compositionally biased region" description="Low complexity" evidence="1">
    <location>
        <begin position="393"/>
        <end position="402"/>
    </location>
</feature>
<feature type="region of interest" description="Disordered" evidence="1">
    <location>
        <begin position="733"/>
        <end position="806"/>
    </location>
</feature>
<gene>
    <name evidence="2" type="primary">PLEST006525</name>
    <name evidence="2" type="ORF">PLESTB_000215200</name>
</gene>
<organism evidence="2 3">
    <name type="scientific">Pleodorina starrii</name>
    <dbReference type="NCBI Taxonomy" id="330485"/>
    <lineage>
        <taxon>Eukaryota</taxon>
        <taxon>Viridiplantae</taxon>
        <taxon>Chlorophyta</taxon>
        <taxon>core chlorophytes</taxon>
        <taxon>Chlorophyceae</taxon>
        <taxon>CS clade</taxon>
        <taxon>Chlamydomonadales</taxon>
        <taxon>Volvocaceae</taxon>
        <taxon>Pleodorina</taxon>
    </lineage>
</organism>
<evidence type="ECO:0000256" key="1">
    <source>
        <dbReference type="SAM" id="MobiDB-lite"/>
    </source>
</evidence>
<feature type="region of interest" description="Disordered" evidence="1">
    <location>
        <begin position="153"/>
        <end position="217"/>
    </location>
</feature>
<accession>A0A9W6BCT7</accession>
<reference evidence="2 3" key="1">
    <citation type="journal article" date="2023" name="Commun. Biol.">
        <title>Reorganization of the ancestral sex-determining regions during the evolution of trioecy in Pleodorina starrii.</title>
        <authorList>
            <person name="Takahashi K."/>
            <person name="Suzuki S."/>
            <person name="Kawai-Toyooka H."/>
            <person name="Yamamoto K."/>
            <person name="Hamaji T."/>
            <person name="Ootsuki R."/>
            <person name="Yamaguchi H."/>
            <person name="Kawachi M."/>
            <person name="Higashiyama T."/>
            <person name="Nozaki H."/>
        </authorList>
    </citation>
    <scope>NUCLEOTIDE SEQUENCE [LARGE SCALE GENOMIC DNA]</scope>
    <source>
        <strain evidence="2 3">NIES-4479</strain>
    </source>
</reference>
<feature type="compositionally biased region" description="Gly residues" evidence="1">
    <location>
        <begin position="874"/>
        <end position="893"/>
    </location>
</feature>